<keyword evidence="2" id="KW-0479">Metal-binding</keyword>
<keyword evidence="2" id="KW-0862">Zinc</keyword>
<protein>
    <submittedName>
        <fullName evidence="6">DEAD/DEAH box helicase</fullName>
    </submittedName>
</protein>
<keyword evidence="6" id="KW-0067">ATP-binding</keyword>
<name>A0ABY4GN94_9BACI</name>
<evidence type="ECO:0000259" key="5">
    <source>
        <dbReference type="PROSITE" id="PS51194"/>
    </source>
</evidence>
<proteinExistence type="predicted"/>
<feature type="domain" description="Helicase ATP-binding" evidence="4">
    <location>
        <begin position="630"/>
        <end position="792"/>
    </location>
</feature>
<dbReference type="Pfam" id="PF08455">
    <property type="entry name" value="SNF2_assoc"/>
    <property type="match status" value="1"/>
</dbReference>
<organism evidence="6 7">
    <name type="scientific">Gracilibacillus salinarum</name>
    <dbReference type="NCBI Taxonomy" id="2932255"/>
    <lineage>
        <taxon>Bacteria</taxon>
        <taxon>Bacillati</taxon>
        <taxon>Bacillota</taxon>
        <taxon>Bacilli</taxon>
        <taxon>Bacillales</taxon>
        <taxon>Bacillaceae</taxon>
        <taxon>Gracilibacillus</taxon>
    </lineage>
</organism>
<reference evidence="6 7" key="1">
    <citation type="submission" date="2022-04" db="EMBL/GenBank/DDBJ databases">
        <title>Gracilibacillus sp. isolated from saltern.</title>
        <authorList>
            <person name="Won M."/>
            <person name="Lee C.-M."/>
            <person name="Woen H.-Y."/>
            <person name="Kwon S.-W."/>
        </authorList>
    </citation>
    <scope>NUCLEOTIDE SEQUENCE [LARGE SCALE GENOMIC DNA]</scope>
    <source>
        <strain evidence="6 7">SSPM10-3</strain>
    </source>
</reference>
<dbReference type="PANTHER" id="PTHR10799">
    <property type="entry name" value="SNF2/RAD54 HELICASE FAMILY"/>
    <property type="match status" value="1"/>
</dbReference>
<accession>A0ABY4GN94</accession>
<dbReference type="Gene3D" id="3.40.50.10810">
    <property type="entry name" value="Tandem AAA-ATPase domain"/>
    <property type="match status" value="1"/>
</dbReference>
<evidence type="ECO:0000313" key="7">
    <source>
        <dbReference type="Proteomes" id="UP000831537"/>
    </source>
</evidence>
<dbReference type="InterPro" id="IPR027417">
    <property type="entry name" value="P-loop_NTPase"/>
</dbReference>
<dbReference type="InterPro" id="IPR000330">
    <property type="entry name" value="SNF2_N"/>
</dbReference>
<keyword evidence="6" id="KW-0347">Helicase</keyword>
<dbReference type="SUPFAM" id="SSF52540">
    <property type="entry name" value="P-loop containing nucleoside triphosphate hydrolases"/>
    <property type="match status" value="2"/>
</dbReference>
<gene>
    <name evidence="6" type="ORF">MUN87_21585</name>
</gene>
<dbReference type="InterPro" id="IPR007527">
    <property type="entry name" value="Znf_SWIM"/>
</dbReference>
<dbReference type="InterPro" id="IPR013663">
    <property type="entry name" value="Helicase_SWF/SNF/SWI_bac"/>
</dbReference>
<dbReference type="PROSITE" id="PS50966">
    <property type="entry name" value="ZF_SWIM"/>
    <property type="match status" value="1"/>
</dbReference>
<dbReference type="CDD" id="cd18793">
    <property type="entry name" value="SF2_C_SNF"/>
    <property type="match status" value="1"/>
</dbReference>
<keyword evidence="2" id="KW-0863">Zinc-finger</keyword>
<dbReference type="InterPro" id="IPR014001">
    <property type="entry name" value="Helicase_ATP-bd"/>
</dbReference>
<dbReference type="Proteomes" id="UP000831537">
    <property type="component" value="Chromosome"/>
</dbReference>
<keyword evidence="6" id="KW-0547">Nucleotide-binding</keyword>
<dbReference type="RefSeq" id="WP_244743905.1">
    <property type="nucleotide sequence ID" value="NZ_CP095071.1"/>
</dbReference>
<feature type="domain" description="Helicase C-terminal" evidence="5">
    <location>
        <begin position="902"/>
        <end position="1055"/>
    </location>
</feature>
<dbReference type="SMART" id="SM00490">
    <property type="entry name" value="HELICc"/>
    <property type="match status" value="1"/>
</dbReference>
<dbReference type="Pfam" id="PF00176">
    <property type="entry name" value="SNF2-rel_dom"/>
    <property type="match status" value="1"/>
</dbReference>
<dbReference type="Gene3D" id="3.40.50.300">
    <property type="entry name" value="P-loop containing nucleotide triphosphate hydrolases"/>
    <property type="match status" value="1"/>
</dbReference>
<dbReference type="PROSITE" id="PS51194">
    <property type="entry name" value="HELICASE_CTER"/>
    <property type="match status" value="1"/>
</dbReference>
<evidence type="ECO:0000259" key="4">
    <source>
        <dbReference type="PROSITE" id="PS51192"/>
    </source>
</evidence>
<keyword evidence="1" id="KW-0378">Hydrolase</keyword>
<evidence type="ECO:0000313" key="6">
    <source>
        <dbReference type="EMBL" id="UOQ85202.1"/>
    </source>
</evidence>
<dbReference type="Pfam" id="PF00271">
    <property type="entry name" value="Helicase_C"/>
    <property type="match status" value="1"/>
</dbReference>
<dbReference type="EMBL" id="CP095071">
    <property type="protein sequence ID" value="UOQ85202.1"/>
    <property type="molecule type" value="Genomic_DNA"/>
</dbReference>
<sequence length="1075" mass="125019">MQQIQMTEQSIRQLTGERFYNRGYQYYQSGKVYGLSYNPQTNSWRGLVKGTKIYTIRIYFTDDMKIDTTCNCPAFETHDTCKHVAAVLLAITQDAQSNKRRYAVDRRAQEAPSQDTDLFAKQLLHTFRNKQEDIETPLQVEAEYVLSLIKANKNSQYALSIEIKIGDKRPYVVRDIRNFLKAMTNGEAYRVNQSYTYYPYTHYFTSKDQKMIEMLLTCYEQERLFGNSYVIKLENPRSIYVPPSLVDPLLDLFEDINYTFRLDTNKEYSNIQKGNIEEHLTFQLDYQATNSYTLEMNDLSEFYFLNSYRYLIRENYFYKLTYNQKAILEKLFRIMPFQNKKKQNISADEMNGFVKNVMPQFEQIGSLQMTERMEQQINTTPLQSKVYIDEIDGAIKAEVEYHYGEERFTPFSEQSVAKTIVKRETAKEQQIIQQLRDEAFMEMNQAYYLFNDDAIYSFMHEGVHELEQNANVYLSYAVKQMIDGVEKIKLQSQVDYRPTEGMLDIAFDMEGISDEHVANILQALIEKKRYYRIPNGALIHLGRDDFNSFQRLQQTLQLSQKQMEDGKVSIPAARSFQVEEALNKTDHRYSASFQQMLEQLKHPEMLEFELPASLQAEMRDYQVTGFQWMKALSHYHLGGILADDMGLGKTLQTISYMLSEAENQEGNYQALVIAPASLLYNWKKEIEKFAPTLSAGVIIGPKQERRQLLERFQNTNILITSYPTLRKDQDLYEEHLFDCIVLDEAQAIKNHLTLTAKSVRSLQAKQFFALSGTPIENALEELWSIFYTISPGLFGSKKVFSNLDTNYISKITRPFILRRVKKDVLDELPDKIESVQYSELTKDQKEVYLGYLQRIQSELDETIETKGFDRGKLQILAGLTRLRQICCHPSLFLENYQGQSGKLDQLMERTAELEANGKRTLIFSQFSSMLEIIRDTLEANGHDVFYLDGSTPSDQRMKMVEAFNEGEKSFFLISLKAGGTGLNLTGADTVILYDLWWNPAVEEQAAGRAHRIGQKNVVQVIRFITEGTIEEKIYHLQQQKRELVDQIIQPGETLLSKLSEDEIRELLQFNEKQES</sequence>
<feature type="domain" description="SWIM-type" evidence="3">
    <location>
        <begin position="54"/>
        <end position="92"/>
    </location>
</feature>
<evidence type="ECO:0000259" key="3">
    <source>
        <dbReference type="PROSITE" id="PS50966"/>
    </source>
</evidence>
<dbReference type="GO" id="GO:0004386">
    <property type="term" value="F:helicase activity"/>
    <property type="evidence" value="ECO:0007669"/>
    <property type="project" value="UniProtKB-KW"/>
</dbReference>
<dbReference type="PROSITE" id="PS51192">
    <property type="entry name" value="HELICASE_ATP_BIND_1"/>
    <property type="match status" value="1"/>
</dbReference>
<evidence type="ECO:0000256" key="2">
    <source>
        <dbReference type="PROSITE-ProRule" id="PRU00325"/>
    </source>
</evidence>
<keyword evidence="7" id="KW-1185">Reference proteome</keyword>
<dbReference type="InterPro" id="IPR038718">
    <property type="entry name" value="SNF2-like_sf"/>
</dbReference>
<dbReference type="Pfam" id="PF04434">
    <property type="entry name" value="SWIM"/>
    <property type="match status" value="1"/>
</dbReference>
<dbReference type="InterPro" id="IPR049730">
    <property type="entry name" value="SNF2/RAD54-like_C"/>
</dbReference>
<evidence type="ECO:0000256" key="1">
    <source>
        <dbReference type="ARBA" id="ARBA00022801"/>
    </source>
</evidence>
<dbReference type="InterPro" id="IPR001650">
    <property type="entry name" value="Helicase_C-like"/>
</dbReference>
<dbReference type="SMART" id="SM00487">
    <property type="entry name" value="DEXDc"/>
    <property type="match status" value="1"/>
</dbReference>